<dbReference type="Pfam" id="PF16344">
    <property type="entry name" value="FecR_C"/>
    <property type="match status" value="1"/>
</dbReference>
<dbReference type="InterPro" id="IPR032623">
    <property type="entry name" value="FecR_N"/>
</dbReference>
<keyword evidence="1" id="KW-0472">Membrane</keyword>
<protein>
    <submittedName>
        <fullName evidence="5">Sigma factor regulatory protein FecR/PupR family</fullName>
    </submittedName>
</protein>
<dbReference type="PANTHER" id="PTHR30273:SF2">
    <property type="entry name" value="PROTEIN FECR"/>
    <property type="match status" value="1"/>
</dbReference>
<keyword evidence="6" id="KW-1185">Reference proteome</keyword>
<feature type="transmembrane region" description="Helical" evidence="1">
    <location>
        <begin position="99"/>
        <end position="119"/>
    </location>
</feature>
<evidence type="ECO:0000256" key="1">
    <source>
        <dbReference type="SAM" id="Phobius"/>
    </source>
</evidence>
<accession>A0A069E016</accession>
<organism evidence="5 6">
    <name type="scientific">Hyphomonas adhaerens MHS-3</name>
    <dbReference type="NCBI Taxonomy" id="1280949"/>
    <lineage>
        <taxon>Bacteria</taxon>
        <taxon>Pseudomonadati</taxon>
        <taxon>Pseudomonadota</taxon>
        <taxon>Alphaproteobacteria</taxon>
        <taxon>Hyphomonadales</taxon>
        <taxon>Hyphomonadaceae</taxon>
        <taxon>Hyphomonas</taxon>
    </lineage>
</organism>
<comment type="caution">
    <text evidence="5">The sequence shown here is derived from an EMBL/GenBank/DDBJ whole genome shotgun (WGS) entry which is preliminary data.</text>
</comment>
<feature type="domain" description="FecR N-terminal" evidence="3">
    <location>
        <begin position="19"/>
        <end position="59"/>
    </location>
</feature>
<evidence type="ECO:0000259" key="3">
    <source>
        <dbReference type="Pfam" id="PF16220"/>
    </source>
</evidence>
<dbReference type="Gene3D" id="3.55.50.30">
    <property type="match status" value="1"/>
</dbReference>
<dbReference type="STRING" id="1280949.HAD_17426"/>
<dbReference type="PATRIC" id="fig|1280949.3.peg.3533"/>
<reference evidence="5 6" key="1">
    <citation type="journal article" date="2014" name="Antonie Van Leeuwenhoek">
        <title>Hyphomonas beringensis sp. nov. and Hyphomonas chukchiensis sp. nov., isolated from surface seawater of the Bering Sea and Chukchi Sea.</title>
        <authorList>
            <person name="Li C."/>
            <person name="Lai Q."/>
            <person name="Li G."/>
            <person name="Dong C."/>
            <person name="Wang J."/>
            <person name="Liao Y."/>
            <person name="Shao Z."/>
        </authorList>
    </citation>
    <scope>NUCLEOTIDE SEQUENCE [LARGE SCALE GENOMIC DNA]</scope>
    <source>
        <strain evidence="5 6">MHS-3</strain>
    </source>
</reference>
<gene>
    <name evidence="5" type="ORF">HAD_17426</name>
</gene>
<name>A0A069E016_9PROT</name>
<dbReference type="Proteomes" id="UP000027446">
    <property type="component" value="Unassembled WGS sequence"/>
</dbReference>
<dbReference type="PANTHER" id="PTHR30273">
    <property type="entry name" value="PERIPLASMIC SIGNAL SENSOR AND SIGMA FACTOR ACTIVATOR FECR-RELATED"/>
    <property type="match status" value="1"/>
</dbReference>
<dbReference type="GO" id="GO:0016989">
    <property type="term" value="F:sigma factor antagonist activity"/>
    <property type="evidence" value="ECO:0007669"/>
    <property type="project" value="TreeGrafter"/>
</dbReference>
<dbReference type="PIRSF" id="PIRSF018266">
    <property type="entry name" value="FecR"/>
    <property type="match status" value="1"/>
</dbReference>
<feature type="domain" description="FecR protein" evidence="2">
    <location>
        <begin position="136"/>
        <end position="227"/>
    </location>
</feature>
<feature type="domain" description="Protein FecR C-terminal" evidence="4">
    <location>
        <begin position="282"/>
        <end position="341"/>
    </location>
</feature>
<dbReference type="Pfam" id="PF04773">
    <property type="entry name" value="FecR"/>
    <property type="match status" value="1"/>
</dbReference>
<dbReference type="InterPro" id="IPR032508">
    <property type="entry name" value="FecR_C"/>
</dbReference>
<evidence type="ECO:0000259" key="4">
    <source>
        <dbReference type="Pfam" id="PF16344"/>
    </source>
</evidence>
<dbReference type="InterPro" id="IPR012373">
    <property type="entry name" value="Ferrdict_sens_TM"/>
</dbReference>
<dbReference type="InterPro" id="IPR006860">
    <property type="entry name" value="FecR"/>
</dbReference>
<dbReference type="Gene3D" id="2.60.120.1440">
    <property type="match status" value="1"/>
</dbReference>
<evidence type="ECO:0000313" key="5">
    <source>
        <dbReference type="EMBL" id="KCZ82630.1"/>
    </source>
</evidence>
<sequence>MVRPDSNKNKGHTERVEAQARSWAVYLHSGDATADKLAEFEAWLAADADHAIAYHDYEQIMMDLGMPCGAPEGAQSGPSEPALLTDTAPKRSSFTFRSLTGGVMAAAFALAATIGVSLYERPVPDAGFQTVDLPAIETRIAEIRDVELPDGTVVTLGARSRIDYKFEDGLRTVVLEEGEAYFDVAPDKAHPFYVQAGDRLVRVVGTQFDVRQSSASVMVAVVEGVVEVMKAQDPEATEKRHGTVAKDVLTAGDKVTATIGETQRLIETIDPEKAASWRTGWLAYEDVSLDDIIADLHRYDDRNFVFSDAELRRVRVTAAFGAENVDQFLYALEASYPLSIDRSDPSKVIFLPAS</sequence>
<dbReference type="AlphaFoldDB" id="A0A069E016"/>
<proteinExistence type="predicted"/>
<dbReference type="EMBL" id="ARYH01000005">
    <property type="protein sequence ID" value="KCZ82630.1"/>
    <property type="molecule type" value="Genomic_DNA"/>
</dbReference>
<keyword evidence="1" id="KW-1133">Transmembrane helix</keyword>
<keyword evidence="1" id="KW-0812">Transmembrane</keyword>
<dbReference type="eggNOG" id="COG3712">
    <property type="taxonomic scope" value="Bacteria"/>
</dbReference>
<evidence type="ECO:0000259" key="2">
    <source>
        <dbReference type="Pfam" id="PF04773"/>
    </source>
</evidence>
<evidence type="ECO:0000313" key="6">
    <source>
        <dbReference type="Proteomes" id="UP000027446"/>
    </source>
</evidence>
<dbReference type="Pfam" id="PF16220">
    <property type="entry name" value="DUF4880"/>
    <property type="match status" value="1"/>
</dbReference>